<dbReference type="Proteomes" id="UP000004978">
    <property type="component" value="Unassembled WGS sequence"/>
</dbReference>
<dbReference type="EMBL" id="AFXA01000008">
    <property type="protein sequence ID" value="EGV00426.1"/>
    <property type="molecule type" value="Genomic_DNA"/>
</dbReference>
<keyword evidence="1" id="KW-1133">Transmembrane helix</keyword>
<accession>F9UJP5</accession>
<protein>
    <recommendedName>
        <fullName evidence="4">Transmembrane protein</fullName>
    </recommendedName>
</protein>
<organism evidence="2 3">
    <name type="scientific">Mycoplasmopsis columbina SF7</name>
    <dbReference type="NCBI Taxonomy" id="1037410"/>
    <lineage>
        <taxon>Bacteria</taxon>
        <taxon>Bacillati</taxon>
        <taxon>Mycoplasmatota</taxon>
        <taxon>Mycoplasmoidales</taxon>
        <taxon>Metamycoplasmataceae</taxon>
        <taxon>Mycoplasmopsis</taxon>
    </lineage>
</organism>
<evidence type="ECO:0000313" key="3">
    <source>
        <dbReference type="Proteomes" id="UP000004978"/>
    </source>
</evidence>
<evidence type="ECO:0000313" key="2">
    <source>
        <dbReference type="EMBL" id="EGV00426.1"/>
    </source>
</evidence>
<comment type="caution">
    <text evidence="2">The sequence shown here is derived from an EMBL/GenBank/DDBJ whole genome shotgun (WGS) entry which is preliminary data.</text>
</comment>
<reference evidence="2 3" key="1">
    <citation type="journal article" date="2013" name="Genome Announc.">
        <title>Genome Sequence of Mycoplasma columbinum Strain SF7.</title>
        <authorList>
            <person name="Guo Z."/>
            <person name="Xu X."/>
            <person name="Zheng Q."/>
            <person name="Li T."/>
            <person name="Kuang S."/>
            <person name="Zhang Z."/>
            <person name="Chen Y."/>
            <person name="Lu X."/>
            <person name="Zhou R."/>
            <person name="Bi D."/>
            <person name="Jin H."/>
        </authorList>
    </citation>
    <scope>NUCLEOTIDE SEQUENCE [LARGE SCALE GENOMIC DNA]</scope>
    <source>
        <strain evidence="2 3">SF7</strain>
    </source>
</reference>
<evidence type="ECO:0000256" key="1">
    <source>
        <dbReference type="SAM" id="Phobius"/>
    </source>
</evidence>
<feature type="transmembrane region" description="Helical" evidence="1">
    <location>
        <begin position="129"/>
        <end position="152"/>
    </location>
</feature>
<dbReference type="RefSeq" id="WP_006608512.1">
    <property type="nucleotide sequence ID" value="NZ_AFXA01000008.1"/>
</dbReference>
<feature type="transmembrane region" description="Helical" evidence="1">
    <location>
        <begin position="233"/>
        <end position="255"/>
    </location>
</feature>
<keyword evidence="1" id="KW-0812">Transmembrane</keyword>
<proteinExistence type="predicted"/>
<feature type="transmembrane region" description="Helical" evidence="1">
    <location>
        <begin position="158"/>
        <end position="179"/>
    </location>
</feature>
<feature type="transmembrane region" description="Helical" evidence="1">
    <location>
        <begin position="37"/>
        <end position="59"/>
    </location>
</feature>
<evidence type="ECO:0008006" key="4">
    <source>
        <dbReference type="Google" id="ProtNLM"/>
    </source>
</evidence>
<feature type="transmembrane region" description="Helical" evidence="1">
    <location>
        <begin position="71"/>
        <end position="89"/>
    </location>
</feature>
<gene>
    <name evidence="2" type="ORF">MCSF7_00461</name>
</gene>
<keyword evidence="1" id="KW-0472">Membrane</keyword>
<dbReference type="AlphaFoldDB" id="F9UJP5"/>
<sequence length="257" mass="29206">MKNQEFIQIDQMNDSFTNQGSDIGSLLKKKSVVASTIVWFSVSLLVAFLTAIIFAYSGLLNRIFSNTIATIFYPIILLIVIFVGPFIQAKFYSKMNLPGTVIINFITMLALGSMLGILFLVPEFRLKEWLILLLVPTALMIATGLLAAYNLIKIRLLWLVIITLTISIIIMLFIAIFAFNKAFYEVMYSIISIALSSAYMALDWYFINKLNNNYQLTFIDNASIRKEITLHGMFFGCRMATNFIIIALRIAILFLKR</sequence>
<name>F9UJP5_9BACT</name>
<keyword evidence="3" id="KW-1185">Reference proteome</keyword>
<feature type="transmembrane region" description="Helical" evidence="1">
    <location>
        <begin position="186"/>
        <end position="207"/>
    </location>
</feature>
<dbReference type="NCBIfam" id="NF045951">
    <property type="entry name" value="MAG0110_fam"/>
    <property type="match status" value="1"/>
</dbReference>
<feature type="transmembrane region" description="Helical" evidence="1">
    <location>
        <begin position="101"/>
        <end position="122"/>
    </location>
</feature>